<dbReference type="AlphaFoldDB" id="A0A6J6CJX0"/>
<dbReference type="EMBL" id="CAEZTB010000010">
    <property type="protein sequence ID" value="CAB4550423.1"/>
    <property type="molecule type" value="Genomic_DNA"/>
</dbReference>
<evidence type="ECO:0000256" key="1">
    <source>
        <dbReference type="ARBA" id="ARBA00004196"/>
    </source>
</evidence>
<dbReference type="InterPro" id="IPR042229">
    <property type="entry name" value="Listeria/Bacterioides_rpt_sf"/>
</dbReference>
<dbReference type="GO" id="GO:0030313">
    <property type="term" value="C:cell envelope"/>
    <property type="evidence" value="ECO:0007669"/>
    <property type="project" value="UniProtKB-SubCell"/>
</dbReference>
<dbReference type="InterPro" id="IPR013378">
    <property type="entry name" value="InlB-like_B-rpt"/>
</dbReference>
<accession>A0A6J6CJX0</accession>
<gene>
    <name evidence="2" type="ORF">UFOPK1581_00130</name>
</gene>
<comment type="subcellular location">
    <subcellularLocation>
        <location evidence="1">Cell envelope</location>
    </subcellularLocation>
</comment>
<dbReference type="Gene3D" id="2.60.40.4270">
    <property type="entry name" value="Listeria-Bacteroides repeat domain"/>
    <property type="match status" value="1"/>
</dbReference>
<protein>
    <submittedName>
        <fullName evidence="2">Unannotated protein</fullName>
    </submittedName>
</protein>
<proteinExistence type="predicted"/>
<sequence>MRNIQFLTRGLSLIFASALTIGAAVPLSIVHADSAQAAAITNLTVTSTGPLTAGQANSAPIVVTFTAPSAMTANVNNSAYVSLVGATAVTAPSGSSCTGAVTAQNDQGFTNTCSLFATPNVSTQAMGDFGSPVNWPAGTTWTFTYDANTVTMPYAATINVNVSTFVASSPPTTIDSTQLAVSLTGYVAPTKTVTFNANGGEGSMANQVASAATALTTNSFSRSGYSFTGWNTLANGTGTAFADAASFAFTADQTLFAQWAAVPVTQPAAAQSSLASTGTLIDSAGLWSSSTMMVAGGLVLLLLVQLRVRSLSYLHSINNLPNGAWTNYLSSRRHN</sequence>
<dbReference type="NCBIfam" id="TIGR02543">
    <property type="entry name" value="List_Bact_rpt"/>
    <property type="match status" value="1"/>
</dbReference>
<organism evidence="2">
    <name type="scientific">freshwater metagenome</name>
    <dbReference type="NCBI Taxonomy" id="449393"/>
    <lineage>
        <taxon>unclassified sequences</taxon>
        <taxon>metagenomes</taxon>
        <taxon>ecological metagenomes</taxon>
    </lineage>
</organism>
<reference evidence="2" key="1">
    <citation type="submission" date="2020-05" db="EMBL/GenBank/DDBJ databases">
        <authorList>
            <person name="Chiriac C."/>
            <person name="Salcher M."/>
            <person name="Ghai R."/>
            <person name="Kavagutti S V."/>
        </authorList>
    </citation>
    <scope>NUCLEOTIDE SEQUENCE</scope>
</reference>
<evidence type="ECO:0000313" key="2">
    <source>
        <dbReference type="EMBL" id="CAB4550423.1"/>
    </source>
</evidence>
<dbReference type="Pfam" id="PF09479">
    <property type="entry name" value="Flg_new"/>
    <property type="match status" value="1"/>
</dbReference>
<name>A0A6J6CJX0_9ZZZZ</name>